<accession>A0A9P4JQ98</accession>
<evidence type="ECO:0000259" key="11">
    <source>
        <dbReference type="Pfam" id="PF13878"/>
    </source>
</evidence>
<dbReference type="InterPro" id="IPR028009">
    <property type="entry name" value="ESCO_Acetyltransf_dom"/>
</dbReference>
<comment type="similarity">
    <text evidence="2">Belongs to the acetyltransferase family. ECO subfamily.</text>
</comment>
<comment type="subcellular location">
    <subcellularLocation>
        <location evidence="1">Nucleus</location>
    </subcellularLocation>
</comment>
<keyword evidence="8" id="KW-0131">Cell cycle</keyword>
<evidence type="ECO:0000256" key="6">
    <source>
        <dbReference type="ARBA" id="ARBA00022833"/>
    </source>
</evidence>
<evidence type="ECO:0000259" key="12">
    <source>
        <dbReference type="Pfam" id="PF13880"/>
    </source>
</evidence>
<keyword evidence="9" id="KW-0012">Acyltransferase</keyword>
<feature type="region of interest" description="Disordered" evidence="10">
    <location>
        <begin position="111"/>
        <end position="142"/>
    </location>
</feature>
<organism evidence="13 14">
    <name type="scientific">Delitschia confertaspora ATCC 74209</name>
    <dbReference type="NCBI Taxonomy" id="1513339"/>
    <lineage>
        <taxon>Eukaryota</taxon>
        <taxon>Fungi</taxon>
        <taxon>Dikarya</taxon>
        <taxon>Ascomycota</taxon>
        <taxon>Pezizomycotina</taxon>
        <taxon>Dothideomycetes</taxon>
        <taxon>Pleosporomycetidae</taxon>
        <taxon>Pleosporales</taxon>
        <taxon>Delitschiaceae</taxon>
        <taxon>Delitschia</taxon>
    </lineage>
</organism>
<evidence type="ECO:0000256" key="4">
    <source>
        <dbReference type="ARBA" id="ARBA00022723"/>
    </source>
</evidence>
<feature type="compositionally biased region" description="Low complexity" evidence="10">
    <location>
        <begin position="125"/>
        <end position="137"/>
    </location>
</feature>
<dbReference type="InterPro" id="IPR028005">
    <property type="entry name" value="AcTrfase_ESCO_Znf_dom"/>
</dbReference>
<feature type="compositionally biased region" description="Basic residues" evidence="10">
    <location>
        <begin position="1"/>
        <end position="20"/>
    </location>
</feature>
<dbReference type="Pfam" id="PF13878">
    <property type="entry name" value="zf-C2H2_3"/>
    <property type="match status" value="1"/>
</dbReference>
<keyword evidence="5" id="KW-0863">Zinc-finger</keyword>
<feature type="domain" description="N-acetyltransferase ESCO zinc-finger" evidence="11">
    <location>
        <begin position="145"/>
        <end position="182"/>
    </location>
</feature>
<dbReference type="PANTHER" id="PTHR45884">
    <property type="entry name" value="N-ACETYLTRANSFERASE ECO"/>
    <property type="match status" value="1"/>
</dbReference>
<keyword evidence="3" id="KW-0808">Transferase</keyword>
<reference evidence="13" key="1">
    <citation type="journal article" date="2020" name="Stud. Mycol.">
        <title>101 Dothideomycetes genomes: a test case for predicting lifestyles and emergence of pathogens.</title>
        <authorList>
            <person name="Haridas S."/>
            <person name="Albert R."/>
            <person name="Binder M."/>
            <person name="Bloem J."/>
            <person name="Labutti K."/>
            <person name="Salamov A."/>
            <person name="Andreopoulos B."/>
            <person name="Baker S."/>
            <person name="Barry K."/>
            <person name="Bills G."/>
            <person name="Bluhm B."/>
            <person name="Cannon C."/>
            <person name="Castanera R."/>
            <person name="Culley D."/>
            <person name="Daum C."/>
            <person name="Ezra D."/>
            <person name="Gonzalez J."/>
            <person name="Henrissat B."/>
            <person name="Kuo A."/>
            <person name="Liang C."/>
            <person name="Lipzen A."/>
            <person name="Lutzoni F."/>
            <person name="Magnuson J."/>
            <person name="Mondo S."/>
            <person name="Nolan M."/>
            <person name="Ohm R."/>
            <person name="Pangilinan J."/>
            <person name="Park H.-J."/>
            <person name="Ramirez L."/>
            <person name="Alfaro M."/>
            <person name="Sun H."/>
            <person name="Tritt A."/>
            <person name="Yoshinaga Y."/>
            <person name="Zwiers L.-H."/>
            <person name="Turgeon B."/>
            <person name="Goodwin S."/>
            <person name="Spatafora J."/>
            <person name="Crous P."/>
            <person name="Grigoriev I."/>
        </authorList>
    </citation>
    <scope>NUCLEOTIDE SEQUENCE</scope>
    <source>
        <strain evidence="13">ATCC 74209</strain>
    </source>
</reference>
<feature type="compositionally biased region" description="Polar residues" evidence="10">
    <location>
        <begin position="36"/>
        <end position="45"/>
    </location>
</feature>
<evidence type="ECO:0000256" key="8">
    <source>
        <dbReference type="ARBA" id="ARBA00023306"/>
    </source>
</evidence>
<evidence type="ECO:0000256" key="3">
    <source>
        <dbReference type="ARBA" id="ARBA00022679"/>
    </source>
</evidence>
<evidence type="ECO:0000256" key="5">
    <source>
        <dbReference type="ARBA" id="ARBA00022771"/>
    </source>
</evidence>
<name>A0A9P4JQ98_9PLEO</name>
<sequence length="404" mass="44170">MSSTTTRKRIITYSRQKKRTFNVEEPTTKRRRVDSTSEANRSDTLLDTECLLPSTSSPATENLPEIVTSKPKNSVQPPSDVILNPTPQPSPMREQLSLFPQQRKPLFSLLRRKSEPARTGKDLLSQRSSAQPSSKAASKQKRLTQMQLDLGGDKQKKCKICGMEYVPSNEEDAAVHKKFHAKSVGGVDIAKSLTGKLKENQVWEGGDGSFIAVVGRNDTVGLRNKAIEVLDVVNSDLAAVAIPDGTLWSQTAFAETDSEAPTGGKRAKSSGSASSDRFKVYLYLRGHKCIGACLAERITEAFTVVDECEAAKGVGKPLLDLQSSSISVSSTTEAAILGISRIWTSNLHRKSGIATRLMDSARSDFLYGMVVPKEQMAFSQPTESGGRLARKWFNKSSGWHVYAD</sequence>
<evidence type="ECO:0000256" key="2">
    <source>
        <dbReference type="ARBA" id="ARBA00005816"/>
    </source>
</evidence>
<comment type="caution">
    <text evidence="13">The sequence shown here is derived from an EMBL/GenBank/DDBJ whole genome shotgun (WGS) entry which is preliminary data.</text>
</comment>
<dbReference type="GO" id="GO:0007064">
    <property type="term" value="P:mitotic sister chromatid cohesion"/>
    <property type="evidence" value="ECO:0007669"/>
    <property type="project" value="TreeGrafter"/>
</dbReference>
<keyword evidence="4" id="KW-0479">Metal-binding</keyword>
<feature type="compositionally biased region" description="Basic and acidic residues" evidence="10">
    <location>
        <begin position="112"/>
        <end position="121"/>
    </location>
</feature>
<dbReference type="AlphaFoldDB" id="A0A9P4JQ98"/>
<evidence type="ECO:0000256" key="7">
    <source>
        <dbReference type="ARBA" id="ARBA00023242"/>
    </source>
</evidence>
<dbReference type="Pfam" id="PF13880">
    <property type="entry name" value="Acetyltransf_13"/>
    <property type="match status" value="1"/>
</dbReference>
<evidence type="ECO:0000313" key="14">
    <source>
        <dbReference type="Proteomes" id="UP000799536"/>
    </source>
</evidence>
<keyword evidence="7" id="KW-0539">Nucleus</keyword>
<evidence type="ECO:0000256" key="1">
    <source>
        <dbReference type="ARBA" id="ARBA00004123"/>
    </source>
</evidence>
<dbReference type="PANTHER" id="PTHR45884:SF2">
    <property type="entry name" value="N-ACETYLTRANSFERASE ECO"/>
    <property type="match status" value="1"/>
</dbReference>
<dbReference type="GO" id="GO:0000785">
    <property type="term" value="C:chromatin"/>
    <property type="evidence" value="ECO:0007669"/>
    <property type="project" value="TreeGrafter"/>
</dbReference>
<dbReference type="OrthoDB" id="428854at2759"/>
<gene>
    <name evidence="13" type="ORF">GQ43DRAFT_463835</name>
</gene>
<protein>
    <submittedName>
        <fullName evidence="13">Sister chromatid cohesion acetyltransferas-like protein Eco1</fullName>
    </submittedName>
</protein>
<evidence type="ECO:0000256" key="10">
    <source>
        <dbReference type="SAM" id="MobiDB-lite"/>
    </source>
</evidence>
<keyword evidence="6" id="KW-0862">Zinc</keyword>
<feature type="domain" description="N-acetyltransferase ESCO acetyl-transferase" evidence="12">
    <location>
        <begin position="334"/>
        <end position="402"/>
    </location>
</feature>
<dbReference type="GO" id="GO:0061733">
    <property type="term" value="F:protein-lysine-acetyltransferase activity"/>
    <property type="evidence" value="ECO:0007669"/>
    <property type="project" value="TreeGrafter"/>
</dbReference>
<keyword evidence="14" id="KW-1185">Reference proteome</keyword>
<evidence type="ECO:0000256" key="9">
    <source>
        <dbReference type="ARBA" id="ARBA00023315"/>
    </source>
</evidence>
<dbReference type="GO" id="GO:0005634">
    <property type="term" value="C:nucleus"/>
    <property type="evidence" value="ECO:0007669"/>
    <property type="project" value="UniProtKB-SubCell"/>
</dbReference>
<feature type="region of interest" description="Disordered" evidence="10">
    <location>
        <begin position="1"/>
        <end position="93"/>
    </location>
</feature>
<proteinExistence type="inferred from homology"/>
<dbReference type="GO" id="GO:0008270">
    <property type="term" value="F:zinc ion binding"/>
    <property type="evidence" value="ECO:0007669"/>
    <property type="project" value="UniProtKB-KW"/>
</dbReference>
<dbReference type="Proteomes" id="UP000799536">
    <property type="component" value="Unassembled WGS sequence"/>
</dbReference>
<evidence type="ECO:0000313" key="13">
    <source>
        <dbReference type="EMBL" id="KAF2200623.1"/>
    </source>
</evidence>
<dbReference type="EMBL" id="ML994013">
    <property type="protein sequence ID" value="KAF2200623.1"/>
    <property type="molecule type" value="Genomic_DNA"/>
</dbReference>